<dbReference type="SUPFAM" id="SSF56645">
    <property type="entry name" value="Acyl-CoA dehydrogenase NM domain-like"/>
    <property type="match status" value="1"/>
</dbReference>
<feature type="domain" description="Acyl-CoA oxidase/dehydrogenase middle" evidence="8">
    <location>
        <begin position="142"/>
        <end position="236"/>
    </location>
</feature>
<dbReference type="InterPro" id="IPR037069">
    <property type="entry name" value="AcylCoA_DH/ox_N_sf"/>
</dbReference>
<dbReference type="GO" id="GO:0050660">
    <property type="term" value="F:flavin adenine dinucleotide binding"/>
    <property type="evidence" value="ECO:0007669"/>
    <property type="project" value="InterPro"/>
</dbReference>
<evidence type="ECO:0000256" key="5">
    <source>
        <dbReference type="ARBA" id="ARBA00023002"/>
    </source>
</evidence>
<evidence type="ECO:0000256" key="2">
    <source>
        <dbReference type="ARBA" id="ARBA00009347"/>
    </source>
</evidence>
<evidence type="ECO:0000259" key="9">
    <source>
        <dbReference type="Pfam" id="PF02771"/>
    </source>
</evidence>
<keyword evidence="3" id="KW-0285">Flavoprotein</keyword>
<organism evidence="10">
    <name type="scientific">marine metagenome</name>
    <dbReference type="NCBI Taxonomy" id="408172"/>
    <lineage>
        <taxon>unclassified sequences</taxon>
        <taxon>metagenomes</taxon>
        <taxon>ecological metagenomes</taxon>
    </lineage>
</organism>
<dbReference type="InterPro" id="IPR046373">
    <property type="entry name" value="Acyl-CoA_Oxase/DH_mid-dom_sf"/>
</dbReference>
<evidence type="ECO:0000256" key="6">
    <source>
        <dbReference type="SAM" id="MobiDB-lite"/>
    </source>
</evidence>
<protein>
    <recommendedName>
        <fullName evidence="11">Acyl-CoA dehydrogenase</fullName>
    </recommendedName>
</protein>
<feature type="domain" description="Acyl-CoA dehydrogenase/oxidase N-terminal" evidence="9">
    <location>
        <begin position="59"/>
        <end position="138"/>
    </location>
</feature>
<feature type="domain" description="Acyl-CoA dehydrogenase/oxidase C-terminal" evidence="7">
    <location>
        <begin position="248"/>
        <end position="400"/>
    </location>
</feature>
<dbReference type="EMBL" id="UINC01016265">
    <property type="protein sequence ID" value="SVA67852.1"/>
    <property type="molecule type" value="Genomic_DNA"/>
</dbReference>
<dbReference type="Pfam" id="PF00441">
    <property type="entry name" value="Acyl-CoA_dh_1"/>
    <property type="match status" value="1"/>
</dbReference>
<dbReference type="AlphaFoldDB" id="A0A381XTQ1"/>
<evidence type="ECO:0000256" key="1">
    <source>
        <dbReference type="ARBA" id="ARBA00001974"/>
    </source>
</evidence>
<evidence type="ECO:0008006" key="11">
    <source>
        <dbReference type="Google" id="ProtNLM"/>
    </source>
</evidence>
<evidence type="ECO:0000256" key="3">
    <source>
        <dbReference type="ARBA" id="ARBA00022630"/>
    </source>
</evidence>
<proteinExistence type="inferred from homology"/>
<dbReference type="FunFam" id="2.40.110.10:FF:000011">
    <property type="entry name" value="Acyl-CoA dehydrogenase FadE34"/>
    <property type="match status" value="1"/>
</dbReference>
<evidence type="ECO:0000259" key="8">
    <source>
        <dbReference type="Pfam" id="PF02770"/>
    </source>
</evidence>
<sequence>MDFNDTTKEAEFRAKVRKFLDDNCEKRSNNSITVQGGSPGAPETVKGGESAAEESLNKAKEFQRKKSEAGFAAILWPKEFGGYEGSPIEQVIYQQEELNYFVHSGYFEIGIGMLGPTMMVWGKDEHKKRYLPKMITGEEIWCQLFSEPSAGSDLGGIKMKAEKDGNEWVLNGQKVWTSGAHFSDYGMIIARSDPTALKHKGLTYFFIDMKSHGIEVRPIKQISGTSNFNEVFFNDVRVPDSQCLGGEGEGWKVALTTLMNERLAVGDPPGLDFDQIFEATKQFEVEDGLAIKNSEVRQKMADWYVQSRGLQYTKYRSMTALSKGQTPGPELSISKLVTASKMQEVSSYALDLLEMSGTIHNEKNPILKNLFQGGYFFAPALRIAGGTDEVMRNIIAERVLGLPQDERPDKKVPFNEIPSGKN</sequence>
<dbReference type="PANTHER" id="PTHR43292:SF4">
    <property type="entry name" value="ACYL-COA DEHYDROGENASE FADE34"/>
    <property type="match status" value="1"/>
</dbReference>
<dbReference type="Gene3D" id="1.10.540.10">
    <property type="entry name" value="Acyl-CoA dehydrogenase/oxidase, N-terminal domain"/>
    <property type="match status" value="1"/>
</dbReference>
<keyword evidence="5" id="KW-0560">Oxidoreductase</keyword>
<evidence type="ECO:0000259" key="7">
    <source>
        <dbReference type="Pfam" id="PF00441"/>
    </source>
</evidence>
<comment type="cofactor">
    <cofactor evidence="1">
        <name>FAD</name>
        <dbReference type="ChEBI" id="CHEBI:57692"/>
    </cofactor>
</comment>
<evidence type="ECO:0000256" key="4">
    <source>
        <dbReference type="ARBA" id="ARBA00022827"/>
    </source>
</evidence>
<gene>
    <name evidence="10" type="ORF">METZ01_LOCUS120706</name>
</gene>
<dbReference type="InterPro" id="IPR036250">
    <property type="entry name" value="AcylCo_DH-like_C"/>
</dbReference>
<accession>A0A381XTQ1</accession>
<dbReference type="GO" id="GO:0016627">
    <property type="term" value="F:oxidoreductase activity, acting on the CH-CH group of donors"/>
    <property type="evidence" value="ECO:0007669"/>
    <property type="project" value="InterPro"/>
</dbReference>
<dbReference type="Pfam" id="PF02771">
    <property type="entry name" value="Acyl-CoA_dh_N"/>
    <property type="match status" value="1"/>
</dbReference>
<feature type="region of interest" description="Disordered" evidence="6">
    <location>
        <begin position="27"/>
        <end position="52"/>
    </location>
</feature>
<comment type="similarity">
    <text evidence="2">Belongs to the acyl-CoA dehydrogenase family.</text>
</comment>
<dbReference type="PANTHER" id="PTHR43292">
    <property type="entry name" value="ACYL-COA DEHYDROGENASE"/>
    <property type="match status" value="1"/>
</dbReference>
<dbReference type="Gene3D" id="2.40.110.10">
    <property type="entry name" value="Butyryl-CoA Dehydrogenase, subunit A, domain 2"/>
    <property type="match status" value="1"/>
</dbReference>
<dbReference type="Gene3D" id="1.20.140.10">
    <property type="entry name" value="Butyryl-CoA Dehydrogenase, subunit A, domain 3"/>
    <property type="match status" value="1"/>
</dbReference>
<dbReference type="InterPro" id="IPR009100">
    <property type="entry name" value="AcylCoA_DH/oxidase_NM_dom_sf"/>
</dbReference>
<reference evidence="10" key="1">
    <citation type="submission" date="2018-05" db="EMBL/GenBank/DDBJ databases">
        <authorList>
            <person name="Lanie J.A."/>
            <person name="Ng W.-L."/>
            <person name="Kazmierczak K.M."/>
            <person name="Andrzejewski T.M."/>
            <person name="Davidsen T.M."/>
            <person name="Wayne K.J."/>
            <person name="Tettelin H."/>
            <person name="Glass J.I."/>
            <person name="Rusch D."/>
            <person name="Podicherti R."/>
            <person name="Tsui H.-C.T."/>
            <person name="Winkler M.E."/>
        </authorList>
    </citation>
    <scope>NUCLEOTIDE SEQUENCE</scope>
</reference>
<dbReference type="GO" id="GO:0005886">
    <property type="term" value="C:plasma membrane"/>
    <property type="evidence" value="ECO:0007669"/>
    <property type="project" value="TreeGrafter"/>
</dbReference>
<name>A0A381XTQ1_9ZZZZ</name>
<dbReference type="Pfam" id="PF02770">
    <property type="entry name" value="Acyl-CoA_dh_M"/>
    <property type="match status" value="1"/>
</dbReference>
<dbReference type="SUPFAM" id="SSF47203">
    <property type="entry name" value="Acyl-CoA dehydrogenase C-terminal domain-like"/>
    <property type="match status" value="1"/>
</dbReference>
<dbReference type="InterPro" id="IPR006091">
    <property type="entry name" value="Acyl-CoA_Oxase/DH_mid-dom"/>
</dbReference>
<dbReference type="InterPro" id="IPR009075">
    <property type="entry name" value="AcylCo_DH/oxidase_C"/>
</dbReference>
<dbReference type="InterPro" id="IPR013786">
    <property type="entry name" value="AcylCoA_DH/ox_N"/>
</dbReference>
<evidence type="ECO:0000313" key="10">
    <source>
        <dbReference type="EMBL" id="SVA67852.1"/>
    </source>
</evidence>
<dbReference type="InterPro" id="IPR052161">
    <property type="entry name" value="Mycobact_Acyl-CoA_DH"/>
</dbReference>
<keyword evidence="4" id="KW-0274">FAD</keyword>